<organism evidence="2 3">
    <name type="scientific">Corynebacterium phoceense</name>
    <dbReference type="NCBI Taxonomy" id="1686286"/>
    <lineage>
        <taxon>Bacteria</taxon>
        <taxon>Bacillati</taxon>
        <taxon>Actinomycetota</taxon>
        <taxon>Actinomycetes</taxon>
        <taxon>Mycobacteriales</taxon>
        <taxon>Corynebacteriaceae</taxon>
        <taxon>Corynebacterium</taxon>
    </lineage>
</organism>
<dbReference type="CDD" id="cd00085">
    <property type="entry name" value="HNHc"/>
    <property type="match status" value="1"/>
</dbReference>
<proteinExistence type="predicted"/>
<dbReference type="STRING" id="1686286.GCA_900092335_01916"/>
<accession>A0A540R703</accession>
<name>A0A540R703_9CORY</name>
<dbReference type="AlphaFoldDB" id="A0A540R703"/>
<dbReference type="GO" id="GO:0003676">
    <property type="term" value="F:nucleic acid binding"/>
    <property type="evidence" value="ECO:0007669"/>
    <property type="project" value="InterPro"/>
</dbReference>
<evidence type="ECO:0000313" key="2">
    <source>
        <dbReference type="EMBL" id="TQE43397.1"/>
    </source>
</evidence>
<keyword evidence="2" id="KW-0540">Nuclease</keyword>
<feature type="domain" description="HNH nuclease" evidence="1">
    <location>
        <begin position="251"/>
        <end position="303"/>
    </location>
</feature>
<dbReference type="Proteomes" id="UP000318080">
    <property type="component" value="Unassembled WGS sequence"/>
</dbReference>
<comment type="caution">
    <text evidence="2">The sequence shown here is derived from an EMBL/GenBank/DDBJ whole genome shotgun (WGS) entry which is preliminary data.</text>
</comment>
<dbReference type="GO" id="GO:0004519">
    <property type="term" value="F:endonuclease activity"/>
    <property type="evidence" value="ECO:0007669"/>
    <property type="project" value="UniProtKB-KW"/>
</dbReference>
<keyword evidence="2" id="KW-0378">Hydrolase</keyword>
<dbReference type="SMART" id="SM00507">
    <property type="entry name" value="HNHc"/>
    <property type="match status" value="1"/>
</dbReference>
<protein>
    <submittedName>
        <fullName evidence="2">HNH endonuclease</fullName>
    </submittedName>
</protein>
<dbReference type="Pfam" id="PF01844">
    <property type="entry name" value="HNH"/>
    <property type="match status" value="1"/>
</dbReference>
<keyword evidence="2" id="KW-0255">Endonuclease</keyword>
<gene>
    <name evidence="2" type="ORF">EJK80_07585</name>
</gene>
<dbReference type="InterPro" id="IPR003615">
    <property type="entry name" value="HNH_nuc"/>
</dbReference>
<dbReference type="RefSeq" id="WP_066493106.1">
    <property type="nucleotide sequence ID" value="NZ_VHIR01000009.1"/>
</dbReference>
<reference evidence="2 3" key="1">
    <citation type="submission" date="2019-06" db="EMBL/GenBank/DDBJ databases">
        <title>Draft genome of C. phoceense Strain 272.</title>
        <authorList>
            <person name="Pacheco L.G.C."/>
            <person name="Barberis C.M."/>
            <person name="Almuzara M.N."/>
            <person name="Traglia G.M."/>
            <person name="Santos C.S."/>
            <person name="Rocha D.J.P.G."/>
            <person name="Aguiar E.R.G.R."/>
            <person name="Vay C.A."/>
        </authorList>
    </citation>
    <scope>NUCLEOTIDE SEQUENCE [LARGE SCALE GENOMIC DNA]</scope>
    <source>
        <strain evidence="2 3">272</strain>
    </source>
</reference>
<evidence type="ECO:0000313" key="3">
    <source>
        <dbReference type="Proteomes" id="UP000318080"/>
    </source>
</evidence>
<keyword evidence="3" id="KW-1185">Reference proteome</keyword>
<dbReference type="InterPro" id="IPR002711">
    <property type="entry name" value="HNH"/>
</dbReference>
<sequence length="334" mass="37402">MTISYVEATTIGVDSLRDLVGLESKDLRAQGVPKTDAFDGVKLAHIYWGPTHATRLQRKARDAARTRRHTVKTLKKIENHVKKEKKTPDRLRVKLCDTPAEKIDEVAAKWLPAPEKKPTARHTYRKDGWHKLVLDTNEPWLIDLFNLLPGVNESGPQNFDNLLEGFKALTEGKAKDTVPGRAAHIVITLDDVEEILDGTAGEKKFRATDGTVRTGKQLVEEKLLGAGLVTLATRWNEPVDCYRVTPLFNRKQTAMAWALWPQCIHPGCKAPAMKCQRDHLIAWAKGGMTNASNLVPLCAHHNGKKADGNSYFRDEDGVLWFVTPYGKRIECTVD</sequence>
<evidence type="ECO:0000259" key="1">
    <source>
        <dbReference type="SMART" id="SM00507"/>
    </source>
</evidence>
<dbReference type="GO" id="GO:0008270">
    <property type="term" value="F:zinc ion binding"/>
    <property type="evidence" value="ECO:0007669"/>
    <property type="project" value="InterPro"/>
</dbReference>
<dbReference type="EMBL" id="VHIR01000009">
    <property type="protein sequence ID" value="TQE43397.1"/>
    <property type="molecule type" value="Genomic_DNA"/>
</dbReference>
<dbReference type="Gene3D" id="1.10.30.50">
    <property type="match status" value="1"/>
</dbReference>